<dbReference type="AlphaFoldDB" id="A0A0L8V7E5"/>
<keyword evidence="3" id="KW-1185">Reference proteome</keyword>
<gene>
    <name evidence="2" type="ORF">NC99_27840</name>
</gene>
<evidence type="ECO:0008006" key="4">
    <source>
        <dbReference type="Google" id="ProtNLM"/>
    </source>
</evidence>
<dbReference type="OrthoDB" id="831756at2"/>
<feature type="signal peptide" evidence="1">
    <location>
        <begin position="1"/>
        <end position="21"/>
    </location>
</feature>
<accession>A0A0L8V7E5</accession>
<protein>
    <recommendedName>
        <fullName evidence="4">FAS1 domain-containing protein</fullName>
    </recommendedName>
</protein>
<reference evidence="3" key="1">
    <citation type="submission" date="2015-07" db="EMBL/GenBank/DDBJ databases">
        <title>Genome sequencing of Sunxiuqinia dokdonensis strain SK.</title>
        <authorList>
            <person name="Ahn S."/>
            <person name="Kim B.-C."/>
        </authorList>
    </citation>
    <scope>NUCLEOTIDE SEQUENCE [LARGE SCALE GENOMIC DNA]</scope>
    <source>
        <strain evidence="3">SK</strain>
    </source>
</reference>
<sequence>MKRIYLYTIAFVMMLLSFACADKWDQHYAPGDKEVGSGTVEVVDMSAEAYIQSESDLSSIAALFTEQDVFTKMGEKDQLFTVLVYSNAVMGAAQIDEPNFFANTCVSDLAFTPTKLVDGLSIQMWNGKYLEVSVEAGASTTDYSIAGSPIVKIIQVDNGFVYLMGEPIYAPKSLYEFLNGLSNDQYGLFKELVFKYEERAFDRENSVPVGVDNTGNTVYDSIFVTKNLLMDRYNSGGSESWNMRSEFFASTLLIPNNDLVEGALTKAYQDVRDALNREPNANDTLKFEQYVIKSAFYDRVLTAEELDGTDDLFSVSGYIEGESASTPGVQWKPTVQRVNTAAPVTLSNGLAYYTTALKIPNNVVIHRIKSRFYLWEYCNEAEKDEYFVWDGMDDVSIHDAGGFGPLGPWPWIPYKLVRAWPSEAAQADNAPVSVEYTGIALKEDGTVAVVMVPPGEYNLRMGFESNKYPYRLEIYFNDELVAENVNPNIHYDRTGLGFPEGYVPADWAAVSNRASYYDNDGAQIGVVTITGTELQPIKIKILSRDIAELRKTDSKARYELYCWTLRPTENNY</sequence>
<dbReference type="EMBL" id="LGIA01000163">
    <property type="protein sequence ID" value="KOH44405.1"/>
    <property type="molecule type" value="Genomic_DNA"/>
</dbReference>
<comment type="caution">
    <text evidence="2">The sequence shown here is derived from an EMBL/GenBank/DDBJ whole genome shotgun (WGS) entry which is preliminary data.</text>
</comment>
<organism evidence="2 3">
    <name type="scientific">Sunxiuqinia dokdonensis</name>
    <dbReference type="NCBI Taxonomy" id="1409788"/>
    <lineage>
        <taxon>Bacteria</taxon>
        <taxon>Pseudomonadati</taxon>
        <taxon>Bacteroidota</taxon>
        <taxon>Bacteroidia</taxon>
        <taxon>Marinilabiliales</taxon>
        <taxon>Prolixibacteraceae</taxon>
        <taxon>Sunxiuqinia</taxon>
    </lineage>
</organism>
<evidence type="ECO:0000256" key="1">
    <source>
        <dbReference type="SAM" id="SignalP"/>
    </source>
</evidence>
<name>A0A0L8V7E5_9BACT</name>
<dbReference type="STRING" id="1409788.NC99_27840"/>
<evidence type="ECO:0000313" key="2">
    <source>
        <dbReference type="EMBL" id="KOH44405.1"/>
    </source>
</evidence>
<proteinExistence type="predicted"/>
<feature type="chain" id="PRO_5005591303" description="FAS1 domain-containing protein" evidence="1">
    <location>
        <begin position="22"/>
        <end position="572"/>
    </location>
</feature>
<evidence type="ECO:0000313" key="3">
    <source>
        <dbReference type="Proteomes" id="UP000036958"/>
    </source>
</evidence>
<dbReference type="PROSITE" id="PS51257">
    <property type="entry name" value="PROKAR_LIPOPROTEIN"/>
    <property type="match status" value="1"/>
</dbReference>
<keyword evidence="1" id="KW-0732">Signal</keyword>
<dbReference type="RefSeq" id="WP_157624875.1">
    <property type="nucleotide sequence ID" value="NZ_LGIA01000163.1"/>
</dbReference>
<dbReference type="Proteomes" id="UP000036958">
    <property type="component" value="Unassembled WGS sequence"/>
</dbReference>